<dbReference type="Proteomes" id="UP000526625">
    <property type="component" value="Unassembled WGS sequence"/>
</dbReference>
<dbReference type="InterPro" id="IPR023346">
    <property type="entry name" value="Lysozyme-like_dom_sf"/>
</dbReference>
<dbReference type="InterPro" id="IPR045795">
    <property type="entry name" value="SLT_4"/>
</dbReference>
<protein>
    <recommendedName>
        <fullName evidence="1">Transglycosylase SLT domain-containing protein</fullName>
    </recommendedName>
</protein>
<dbReference type="Pfam" id="PF19489">
    <property type="entry name" value="SLT_4"/>
    <property type="match status" value="1"/>
</dbReference>
<evidence type="ECO:0000259" key="1">
    <source>
        <dbReference type="Pfam" id="PF19489"/>
    </source>
</evidence>
<dbReference type="Gene3D" id="1.10.530.10">
    <property type="match status" value="1"/>
</dbReference>
<comment type="caution">
    <text evidence="2">The sequence shown here is derived from an EMBL/GenBank/DDBJ whole genome shotgun (WGS) entry which is preliminary data.</text>
</comment>
<evidence type="ECO:0000313" key="3">
    <source>
        <dbReference type="Proteomes" id="UP000526625"/>
    </source>
</evidence>
<organism evidence="2 3">
    <name type="scientific">Rhizobium tropici</name>
    <dbReference type="NCBI Taxonomy" id="398"/>
    <lineage>
        <taxon>Bacteria</taxon>
        <taxon>Pseudomonadati</taxon>
        <taxon>Pseudomonadota</taxon>
        <taxon>Alphaproteobacteria</taxon>
        <taxon>Hyphomicrobiales</taxon>
        <taxon>Rhizobiaceae</taxon>
        <taxon>Rhizobium/Agrobacterium group</taxon>
        <taxon>Rhizobium</taxon>
    </lineage>
</organism>
<dbReference type="CDD" id="cd00442">
    <property type="entry name" value="Lyz-like"/>
    <property type="match status" value="1"/>
</dbReference>
<accession>A0ABR6QX86</accession>
<gene>
    <name evidence="2" type="ORF">GGD45_001937</name>
</gene>
<feature type="domain" description="Transglycosylase SLT" evidence="1">
    <location>
        <begin position="34"/>
        <end position="219"/>
    </location>
</feature>
<name>A0ABR6QX86_RHITR</name>
<dbReference type="EMBL" id="JACHBF010000004">
    <property type="protein sequence ID" value="MBB6491540.1"/>
    <property type="molecule type" value="Genomic_DNA"/>
</dbReference>
<evidence type="ECO:0000313" key="2">
    <source>
        <dbReference type="EMBL" id="MBB6491540.1"/>
    </source>
</evidence>
<proteinExistence type="predicted"/>
<sequence>MRRQVVAAYLVPLKDARRSNEEVLVMRTRVLSILAVMLLSVLAGCATAPSRTRNICAIFDQRDGWFNNWQRAAERTERKYGVPVPILMATIYTESGFRPRARPPRRYLLGFIPWKRPTTAYGYSQALDGTWDKYKRETGNWTASRTNFADAIDFVGWYHYQTHLQTGIALNNSYDLYLAYYSGAKGYLQGSWRGNSTALAGAKRFNGMTRIYAQQLPSCS</sequence>
<reference evidence="2 3" key="1">
    <citation type="submission" date="2020-08" db="EMBL/GenBank/DDBJ databases">
        <title>Genomic Encyclopedia of Type Strains, Phase IV (KMG-V): Genome sequencing to study the core and pangenomes of soil and plant-associated prokaryotes.</title>
        <authorList>
            <person name="Whitman W."/>
        </authorList>
    </citation>
    <scope>NUCLEOTIDE SEQUENCE [LARGE SCALE GENOMIC DNA]</scope>
    <source>
        <strain evidence="2 3">SEMIA 4059</strain>
    </source>
</reference>
<dbReference type="SUPFAM" id="SSF53955">
    <property type="entry name" value="Lysozyme-like"/>
    <property type="match status" value="1"/>
</dbReference>
<keyword evidence="3" id="KW-1185">Reference proteome</keyword>